<evidence type="ECO:0000313" key="9">
    <source>
        <dbReference type="Proteomes" id="UP000036987"/>
    </source>
</evidence>
<keyword evidence="3" id="KW-0862">Zinc</keyword>
<evidence type="ECO:0000256" key="5">
    <source>
        <dbReference type="SAM" id="Coils"/>
    </source>
</evidence>
<gene>
    <name evidence="8" type="ORF">ZOSMA_19G01140</name>
</gene>
<dbReference type="InterPro" id="IPR011990">
    <property type="entry name" value="TPR-like_helical_dom_sf"/>
</dbReference>
<feature type="coiled-coil region" evidence="5">
    <location>
        <begin position="444"/>
        <end position="490"/>
    </location>
</feature>
<evidence type="ECO:0000256" key="4">
    <source>
        <dbReference type="PROSITE-ProRule" id="PRU00091"/>
    </source>
</evidence>
<keyword evidence="5" id="KW-0175">Coiled coil</keyword>
<evidence type="ECO:0000313" key="8">
    <source>
        <dbReference type="EMBL" id="KMZ70526.1"/>
    </source>
</evidence>
<dbReference type="InterPro" id="IPR011011">
    <property type="entry name" value="Znf_FYVE_PHD"/>
</dbReference>
<accession>A0A0K9PNH3</accession>
<evidence type="ECO:0000256" key="2">
    <source>
        <dbReference type="ARBA" id="ARBA00022771"/>
    </source>
</evidence>
<name>A0A0K9PNH3_ZOSMR</name>
<keyword evidence="9" id="KW-1185">Reference proteome</keyword>
<feature type="region of interest" description="Disordered" evidence="6">
    <location>
        <begin position="975"/>
        <end position="1012"/>
    </location>
</feature>
<dbReference type="SUPFAM" id="SSF48452">
    <property type="entry name" value="TPR-like"/>
    <property type="match status" value="1"/>
</dbReference>
<feature type="compositionally biased region" description="Polar residues" evidence="6">
    <location>
        <begin position="134"/>
        <end position="154"/>
    </location>
</feature>
<dbReference type="Gene3D" id="3.30.40.10">
    <property type="entry name" value="Zinc/RING finger domain, C3HC4 (zinc finger)"/>
    <property type="match status" value="1"/>
</dbReference>
<comment type="caution">
    <text evidence="8">The sequence shown here is derived from an EMBL/GenBank/DDBJ whole genome shotgun (WGS) entry which is preliminary data.</text>
</comment>
<dbReference type="Proteomes" id="UP000036987">
    <property type="component" value="Unassembled WGS sequence"/>
</dbReference>
<reference evidence="9" key="1">
    <citation type="journal article" date="2016" name="Nature">
        <title>The genome of the seagrass Zostera marina reveals angiosperm adaptation to the sea.</title>
        <authorList>
            <person name="Olsen J.L."/>
            <person name="Rouze P."/>
            <person name="Verhelst B."/>
            <person name="Lin Y.-C."/>
            <person name="Bayer T."/>
            <person name="Collen J."/>
            <person name="Dattolo E."/>
            <person name="De Paoli E."/>
            <person name="Dittami S."/>
            <person name="Maumus F."/>
            <person name="Michel G."/>
            <person name="Kersting A."/>
            <person name="Lauritano C."/>
            <person name="Lohaus R."/>
            <person name="Toepel M."/>
            <person name="Tonon T."/>
            <person name="Vanneste K."/>
            <person name="Amirebrahimi M."/>
            <person name="Brakel J."/>
            <person name="Bostroem C."/>
            <person name="Chovatia M."/>
            <person name="Grimwood J."/>
            <person name="Jenkins J.W."/>
            <person name="Jueterbock A."/>
            <person name="Mraz A."/>
            <person name="Stam W.T."/>
            <person name="Tice H."/>
            <person name="Bornberg-Bauer E."/>
            <person name="Green P.J."/>
            <person name="Pearson G.A."/>
            <person name="Procaccini G."/>
            <person name="Duarte C.M."/>
            <person name="Schmutz J."/>
            <person name="Reusch T.B.H."/>
            <person name="Van de Peer Y."/>
        </authorList>
    </citation>
    <scope>NUCLEOTIDE SEQUENCE [LARGE SCALE GENOMIC DNA]</scope>
    <source>
        <strain evidence="9">cv. Finnish</strain>
    </source>
</reference>
<proteinExistence type="predicted"/>
<feature type="coiled-coil region" evidence="5">
    <location>
        <begin position="322"/>
        <end position="359"/>
    </location>
</feature>
<dbReference type="EMBL" id="LFYR01000728">
    <property type="protein sequence ID" value="KMZ70526.1"/>
    <property type="molecule type" value="Genomic_DNA"/>
</dbReference>
<organism evidence="8 9">
    <name type="scientific">Zostera marina</name>
    <name type="common">Eelgrass</name>
    <dbReference type="NCBI Taxonomy" id="29655"/>
    <lineage>
        <taxon>Eukaryota</taxon>
        <taxon>Viridiplantae</taxon>
        <taxon>Streptophyta</taxon>
        <taxon>Embryophyta</taxon>
        <taxon>Tracheophyta</taxon>
        <taxon>Spermatophyta</taxon>
        <taxon>Magnoliopsida</taxon>
        <taxon>Liliopsida</taxon>
        <taxon>Zosteraceae</taxon>
        <taxon>Zostera</taxon>
    </lineage>
</organism>
<dbReference type="InterPro" id="IPR019734">
    <property type="entry name" value="TPR_rpt"/>
</dbReference>
<dbReference type="InterPro" id="IPR017455">
    <property type="entry name" value="Znf_FYVE-rel"/>
</dbReference>
<dbReference type="GO" id="GO:0008270">
    <property type="term" value="F:zinc ion binding"/>
    <property type="evidence" value="ECO:0007669"/>
    <property type="project" value="UniProtKB-KW"/>
</dbReference>
<dbReference type="OrthoDB" id="660555at2759"/>
<dbReference type="STRING" id="29655.A0A0K9PNH3"/>
<dbReference type="SMART" id="SM00064">
    <property type="entry name" value="FYVE"/>
    <property type="match status" value="1"/>
</dbReference>
<dbReference type="Pfam" id="PF01363">
    <property type="entry name" value="FYVE"/>
    <property type="match status" value="1"/>
</dbReference>
<feature type="region of interest" description="Disordered" evidence="6">
    <location>
        <begin position="220"/>
        <end position="257"/>
    </location>
</feature>
<feature type="compositionally biased region" description="Basic and acidic residues" evidence="6">
    <location>
        <begin position="975"/>
        <end position="997"/>
    </location>
</feature>
<dbReference type="PANTHER" id="PTHR47553">
    <property type="entry name" value="MYOSIN-11"/>
    <property type="match status" value="1"/>
</dbReference>
<dbReference type="OMA" id="NSQLDQN"/>
<protein>
    <recommendedName>
        <fullName evidence="7">FYVE-type domain-containing protein</fullName>
    </recommendedName>
</protein>
<keyword evidence="1" id="KW-0479">Metal-binding</keyword>
<feature type="region of interest" description="Disordered" evidence="6">
    <location>
        <begin position="134"/>
        <end position="160"/>
    </location>
</feature>
<keyword evidence="2 4" id="KW-0863">Zinc-finger</keyword>
<evidence type="ECO:0000256" key="6">
    <source>
        <dbReference type="SAM" id="MobiDB-lite"/>
    </source>
</evidence>
<dbReference type="PANTHER" id="PTHR47553:SF1">
    <property type="entry name" value="RING_FYVE_PHD ZINC FINGER SUPERFAMILY PROTEIN"/>
    <property type="match status" value="1"/>
</dbReference>
<dbReference type="InterPro" id="IPR000306">
    <property type="entry name" value="Znf_FYVE"/>
</dbReference>
<evidence type="ECO:0000259" key="7">
    <source>
        <dbReference type="PROSITE" id="PS50178"/>
    </source>
</evidence>
<dbReference type="SUPFAM" id="SSF57903">
    <property type="entry name" value="FYVE/PHD zinc finger"/>
    <property type="match status" value="1"/>
</dbReference>
<evidence type="ECO:0000256" key="1">
    <source>
        <dbReference type="ARBA" id="ARBA00022723"/>
    </source>
</evidence>
<dbReference type="InterPro" id="IPR013083">
    <property type="entry name" value="Znf_RING/FYVE/PHD"/>
</dbReference>
<sequence length="1173" mass="131876">MEKIRLSEKPSLRGAVWVPDASHCQGCSNQFTFINRRHHCRRCGGLFCNTCTQQRMILRGQGDRPVRICEPCKNLEDASRFEKRYGRKSHAEKARSKLLPMQEDENITRFLEEGGNYPSSSSNSQADMFSDLDTVTTSTSRSDLQEEPTTPKNGSETDRSIPCVVNAVRPGSLEEIREKAVEEKKLYKVLNAQGKRKEALAAFKRGKELERKAESLENAMRKNRKLASIQKVSHDATAVNDKKKIPSRSRKSPDDDFTSELKELGWSEADSHNIDKKGEKLSVESELSSLLRENSQISSLGDRASSGIDRSQVIAYKRKALALKKEGKLTEAKEELKRAKNLERELEEQELLAEGNESDDELSILIRSINYDKPGTNVLELDSNLNDPMIKFDQINGLSADISFDQSFDVTDDDIDDPEMVSALKSFGWTDEDDTISQFVPVDLEKLKEAVLSLKREAVNQKKAGNRDEAMKLFKQAKLQEKELENLQIKGQDLASVSSQISEGKNIDATLNLDIKQPPKSKVVIQRELLNLKKKALTLRREGRIEEAEEELRKGTVLELQLEKMDKPNPIVTKFDKKNARQNPSFTLDFLDEDDGDELTDQDMKDPELLSVLGSMGWTEEASDHKNNFSLPISANKQVRSKAEIQKELLGIKRKALTLRRQGKVEEADEELRKTKDLENQLVKTEKETVNHVPVIKSNSSIPSKSYQDVLLSSDPFEDTDNSSNELEVSDKDMKDPLLLSVLENMGWKEDDETESTNIKKNSKPIHDPFVVSTKETRSKAEIQKELLGIKRKALALRRQGKLDEADKELKKTGDLEDLMAETDITQHQSKHTDLISTSVLDPAKISEKKLHAMEAVPSSKTAKKSDSLFSLYSEFEAAEVNTKPSQNIRDSIAGGVICKDEFDAAKEVVGEANSSVSSPDILVAVGEANSAQEYDSLKEKVLAQKRKAVSLKREGKLVEAREELRQIKQMEKNLQEADEVRKKATSDDRSMKKESIEETSPQTQKPLSGRDRFKIQQESLGHKRKAMKLRREGKMEESEVEYELAKKLEAQIEESSSKSTAKTEDTSLVEDFLDPQLMTALKSIGIDGITSSKSDAATLESNQAIVRRVPPTDDSISMKTSNLETKRNHIKEQIKAEKIRALNLKRAGNQADALEALRSAKLFEKKLASLAS</sequence>
<dbReference type="SMART" id="SM00028">
    <property type="entry name" value="TPR"/>
    <property type="match status" value="5"/>
</dbReference>
<dbReference type="PROSITE" id="PS50178">
    <property type="entry name" value="ZF_FYVE"/>
    <property type="match status" value="1"/>
</dbReference>
<feature type="domain" description="FYVE-type" evidence="7">
    <location>
        <begin position="18"/>
        <end position="77"/>
    </location>
</feature>
<evidence type="ECO:0000256" key="3">
    <source>
        <dbReference type="ARBA" id="ARBA00022833"/>
    </source>
</evidence>
<dbReference type="AlphaFoldDB" id="A0A0K9PNH3"/>